<evidence type="ECO:0000256" key="2">
    <source>
        <dbReference type="ARBA" id="ARBA00007699"/>
    </source>
</evidence>
<feature type="region of interest" description="Disordered" evidence="10">
    <location>
        <begin position="65"/>
        <end position="86"/>
    </location>
</feature>
<name>A0A1T4PP38_9FIRM</name>
<dbReference type="GO" id="GO:0003924">
    <property type="term" value="F:GTPase activity"/>
    <property type="evidence" value="ECO:0007669"/>
    <property type="project" value="UniProtKB-UniRule"/>
</dbReference>
<dbReference type="InterPro" id="IPR036346">
    <property type="entry name" value="GTP-bd_prot_GTP1/OBG_C_sf"/>
</dbReference>
<evidence type="ECO:0000256" key="1">
    <source>
        <dbReference type="ARBA" id="ARBA00001946"/>
    </source>
</evidence>
<dbReference type="PROSITE" id="PS51881">
    <property type="entry name" value="OCT"/>
    <property type="match status" value="1"/>
</dbReference>
<dbReference type="EMBL" id="FUWM01000020">
    <property type="protein sequence ID" value="SJZ93026.1"/>
    <property type="molecule type" value="Genomic_DNA"/>
</dbReference>
<evidence type="ECO:0000259" key="13">
    <source>
        <dbReference type="PROSITE" id="PS51883"/>
    </source>
</evidence>
<comment type="similarity">
    <text evidence="2 9">Belongs to the TRAFAC class OBG-HflX-like GTPase superfamily. OBG GTPase family.</text>
</comment>
<comment type="cofactor">
    <cofactor evidence="1 9">
        <name>Mg(2+)</name>
        <dbReference type="ChEBI" id="CHEBI:18420"/>
    </cofactor>
</comment>
<keyword evidence="8 9" id="KW-0342">GTP-binding</keyword>
<dbReference type="Pfam" id="PF01926">
    <property type="entry name" value="MMR_HSR1"/>
    <property type="match status" value="1"/>
</dbReference>
<dbReference type="NCBIfam" id="NF008954">
    <property type="entry name" value="PRK12296.1"/>
    <property type="match status" value="1"/>
</dbReference>
<evidence type="ECO:0000256" key="7">
    <source>
        <dbReference type="ARBA" id="ARBA00022842"/>
    </source>
</evidence>
<dbReference type="PRINTS" id="PR00326">
    <property type="entry name" value="GTP1OBG"/>
</dbReference>
<dbReference type="InterPro" id="IPR027417">
    <property type="entry name" value="P-loop_NTPase"/>
</dbReference>
<keyword evidence="4 9" id="KW-0479">Metal-binding</keyword>
<evidence type="ECO:0000256" key="9">
    <source>
        <dbReference type="HAMAP-Rule" id="MF_01454"/>
    </source>
</evidence>
<feature type="region of interest" description="Disordered" evidence="10">
    <location>
        <begin position="124"/>
        <end position="145"/>
    </location>
</feature>
<evidence type="ECO:0000313" key="15">
    <source>
        <dbReference type="Proteomes" id="UP000190625"/>
    </source>
</evidence>
<dbReference type="NCBIfam" id="NF008955">
    <property type="entry name" value="PRK12297.1"/>
    <property type="match status" value="1"/>
</dbReference>
<proteinExistence type="inferred from homology"/>
<dbReference type="NCBIfam" id="TIGR02729">
    <property type="entry name" value="Obg_CgtA"/>
    <property type="match status" value="1"/>
</dbReference>
<evidence type="ECO:0000256" key="8">
    <source>
        <dbReference type="ARBA" id="ARBA00023134"/>
    </source>
</evidence>
<dbReference type="Pfam" id="PF01018">
    <property type="entry name" value="GTP1_OBG"/>
    <property type="match status" value="1"/>
</dbReference>
<dbReference type="SUPFAM" id="SSF102741">
    <property type="entry name" value="Obg GTP-binding protein C-terminal domain"/>
    <property type="match status" value="1"/>
</dbReference>
<evidence type="ECO:0000256" key="5">
    <source>
        <dbReference type="ARBA" id="ARBA00022741"/>
    </source>
</evidence>
<evidence type="ECO:0000259" key="12">
    <source>
        <dbReference type="PROSITE" id="PS51881"/>
    </source>
</evidence>
<dbReference type="NCBIfam" id="NF008956">
    <property type="entry name" value="PRK12299.1"/>
    <property type="match status" value="1"/>
</dbReference>
<dbReference type="OrthoDB" id="9807318at2"/>
<feature type="binding site" evidence="9">
    <location>
        <begin position="190"/>
        <end position="194"/>
    </location>
    <ligand>
        <name>GTP</name>
        <dbReference type="ChEBI" id="CHEBI:37565"/>
    </ligand>
</feature>
<dbReference type="SUPFAM" id="SSF52540">
    <property type="entry name" value="P-loop containing nucleoside triphosphate hydrolases"/>
    <property type="match status" value="1"/>
</dbReference>
<dbReference type="PANTHER" id="PTHR11702:SF31">
    <property type="entry name" value="MITOCHONDRIAL RIBOSOME-ASSOCIATED GTPASE 2"/>
    <property type="match status" value="1"/>
</dbReference>
<dbReference type="EC" id="3.6.5.-" evidence="9"/>
<feature type="domain" description="OCT" evidence="12">
    <location>
        <begin position="351"/>
        <end position="428"/>
    </location>
</feature>
<dbReference type="PANTHER" id="PTHR11702">
    <property type="entry name" value="DEVELOPMENTALLY REGULATED GTP-BINDING PROTEIN-RELATED"/>
    <property type="match status" value="1"/>
</dbReference>
<dbReference type="GO" id="GO:0005525">
    <property type="term" value="F:GTP binding"/>
    <property type="evidence" value="ECO:0007669"/>
    <property type="project" value="UniProtKB-UniRule"/>
</dbReference>
<evidence type="ECO:0000259" key="11">
    <source>
        <dbReference type="PROSITE" id="PS51710"/>
    </source>
</evidence>
<dbReference type="GO" id="GO:0005737">
    <property type="term" value="C:cytoplasm"/>
    <property type="evidence" value="ECO:0007669"/>
    <property type="project" value="UniProtKB-SubCell"/>
</dbReference>
<comment type="subcellular location">
    <subcellularLocation>
        <location evidence="9">Cytoplasm</location>
    </subcellularLocation>
</comment>
<keyword evidence="3 9" id="KW-0963">Cytoplasm</keyword>
<dbReference type="HAMAP" id="MF_01454">
    <property type="entry name" value="GTPase_Obg"/>
    <property type="match status" value="1"/>
</dbReference>
<dbReference type="InterPro" id="IPR036726">
    <property type="entry name" value="GTP1_OBG_dom_sf"/>
</dbReference>
<accession>A0A1T4PP38</accession>
<evidence type="ECO:0000313" key="14">
    <source>
        <dbReference type="EMBL" id="SJZ93026.1"/>
    </source>
</evidence>
<feature type="binding site" evidence="9">
    <location>
        <begin position="311"/>
        <end position="313"/>
    </location>
    <ligand>
        <name>GTP</name>
        <dbReference type="ChEBI" id="CHEBI:37565"/>
    </ligand>
</feature>
<feature type="domain" description="OBG-type G" evidence="11">
    <location>
        <begin position="159"/>
        <end position="330"/>
    </location>
</feature>
<dbReference type="InterPro" id="IPR006169">
    <property type="entry name" value="GTP1_OBG_dom"/>
</dbReference>
<dbReference type="Proteomes" id="UP000190625">
    <property type="component" value="Unassembled WGS sequence"/>
</dbReference>
<dbReference type="PROSITE" id="PS00905">
    <property type="entry name" value="GTP1_OBG"/>
    <property type="match status" value="1"/>
</dbReference>
<dbReference type="PROSITE" id="PS51883">
    <property type="entry name" value="OBG"/>
    <property type="match status" value="1"/>
</dbReference>
<comment type="subunit">
    <text evidence="9">Monomer.</text>
</comment>
<dbReference type="FunFam" id="2.70.210.12:FF:000001">
    <property type="entry name" value="GTPase Obg"/>
    <property type="match status" value="1"/>
</dbReference>
<dbReference type="InterPro" id="IPR006074">
    <property type="entry name" value="GTP1-OBG_CS"/>
</dbReference>
<feature type="binding site" evidence="9">
    <location>
        <begin position="212"/>
        <end position="215"/>
    </location>
    <ligand>
        <name>GTP</name>
        <dbReference type="ChEBI" id="CHEBI:37565"/>
    </ligand>
</feature>
<sequence>MFIDEAIIEVKGGKGGNGATSFRREKFEPQGGPDGGDGGLGGDVVFIVDEGLNTLMDFQETKHYDAEDGENGKGKNQHGQTGDDLIITVPPGTVVYDDKTDEIVADLIDEGERVVVAEGGRGGRGNARFKSSTRRAPKFSENGEPGEKMKLRLELKLLADVGLVGFPNVGKSTLISNVSAAKPKIGNYHFTTLKPNLGVVKTGDYSSFVMADIPGLIEGAHSGIGLGDEFLRHLERTKVIVHVLDVSGIEGREPLEDFEVINEELESFSSQLLEREQVVVANKMDLTPAQDNFEEIKSELETRGYQVFPVSAVTGEGVKELIKTVDKLVKEADDIVDIAPEKEEVVIKGPQPTNEEEGFYITKKDGIFEVNGEEIERRVAMTKLNNEDAAYYLARTMEKMGVEEALKAEGIQEGDTVRIGSIEFEYYEE</sequence>
<dbReference type="GO" id="GO:0042254">
    <property type="term" value="P:ribosome biogenesis"/>
    <property type="evidence" value="ECO:0007669"/>
    <property type="project" value="UniProtKB-UniRule"/>
</dbReference>
<dbReference type="InterPro" id="IPR014100">
    <property type="entry name" value="GTP-bd_Obg/CgtA"/>
</dbReference>
<dbReference type="Gene3D" id="3.40.50.300">
    <property type="entry name" value="P-loop containing nucleotide triphosphate hydrolases"/>
    <property type="match status" value="1"/>
</dbReference>
<feature type="domain" description="Obg" evidence="13">
    <location>
        <begin position="1"/>
        <end position="158"/>
    </location>
</feature>
<evidence type="ECO:0000256" key="4">
    <source>
        <dbReference type="ARBA" id="ARBA00022723"/>
    </source>
</evidence>
<keyword evidence="15" id="KW-1185">Reference proteome</keyword>
<keyword evidence="5 9" id="KW-0547">Nucleotide-binding</keyword>
<dbReference type="Gene3D" id="3.30.300.350">
    <property type="entry name" value="GTP-binding protein OBG, C-terminal domain"/>
    <property type="match status" value="1"/>
</dbReference>
<feature type="binding site" evidence="9">
    <location>
        <begin position="282"/>
        <end position="285"/>
    </location>
    <ligand>
        <name>GTP</name>
        <dbReference type="ChEBI" id="CHEBI:37565"/>
    </ligand>
</feature>
<dbReference type="PIRSF" id="PIRSF002401">
    <property type="entry name" value="GTP_bd_Obg/CgtA"/>
    <property type="match status" value="1"/>
</dbReference>
<dbReference type="InterPro" id="IPR045086">
    <property type="entry name" value="OBG_GTPase"/>
</dbReference>
<organism evidence="14 15">
    <name type="scientific">Selenihalanaerobacter shriftii</name>
    <dbReference type="NCBI Taxonomy" id="142842"/>
    <lineage>
        <taxon>Bacteria</taxon>
        <taxon>Bacillati</taxon>
        <taxon>Bacillota</taxon>
        <taxon>Clostridia</taxon>
        <taxon>Halanaerobiales</taxon>
        <taxon>Halobacteroidaceae</taxon>
        <taxon>Selenihalanaerobacter</taxon>
    </lineage>
</organism>
<dbReference type="Gene3D" id="2.70.210.12">
    <property type="entry name" value="GTP1/OBG domain"/>
    <property type="match status" value="1"/>
</dbReference>
<dbReference type="GO" id="GO:0000287">
    <property type="term" value="F:magnesium ion binding"/>
    <property type="evidence" value="ECO:0007669"/>
    <property type="project" value="InterPro"/>
</dbReference>
<comment type="function">
    <text evidence="9">An essential GTPase which binds GTP, GDP and possibly (p)ppGpp with moderate affinity, with high nucleotide exchange rates and a fairly low GTP hydrolysis rate. Plays a role in control of the cell cycle, stress response, ribosome biogenesis and in those bacteria that undergo differentiation, in morphogenesis control.</text>
</comment>
<evidence type="ECO:0000256" key="3">
    <source>
        <dbReference type="ARBA" id="ARBA00022490"/>
    </source>
</evidence>
<dbReference type="AlphaFoldDB" id="A0A1T4PP38"/>
<evidence type="ECO:0000256" key="6">
    <source>
        <dbReference type="ARBA" id="ARBA00022801"/>
    </source>
</evidence>
<dbReference type="NCBIfam" id="TIGR03595">
    <property type="entry name" value="Obg_CgtA_exten"/>
    <property type="match status" value="1"/>
</dbReference>
<dbReference type="InterPro" id="IPR015349">
    <property type="entry name" value="OCT_dom"/>
</dbReference>
<evidence type="ECO:0000256" key="10">
    <source>
        <dbReference type="SAM" id="MobiDB-lite"/>
    </source>
</evidence>
<protein>
    <recommendedName>
        <fullName evidence="9">GTPase Obg</fullName>
        <ecNumber evidence="9">3.6.5.-</ecNumber>
    </recommendedName>
    <alternativeName>
        <fullName evidence="9">GTP-binding protein Obg</fullName>
    </alternativeName>
</protein>
<dbReference type="PROSITE" id="PS51710">
    <property type="entry name" value="G_OBG"/>
    <property type="match status" value="1"/>
</dbReference>
<dbReference type="RefSeq" id="WP_078810685.1">
    <property type="nucleotide sequence ID" value="NZ_FUWM01000020.1"/>
</dbReference>
<dbReference type="InterPro" id="IPR031167">
    <property type="entry name" value="G_OBG"/>
</dbReference>
<dbReference type="InterPro" id="IPR006073">
    <property type="entry name" value="GTP-bd"/>
</dbReference>
<feature type="binding site" evidence="9">
    <location>
        <begin position="165"/>
        <end position="172"/>
    </location>
    <ligand>
        <name>GTP</name>
        <dbReference type="ChEBI" id="CHEBI:37565"/>
    </ligand>
</feature>
<feature type="binding site" evidence="9">
    <location>
        <position position="192"/>
    </location>
    <ligand>
        <name>Mg(2+)</name>
        <dbReference type="ChEBI" id="CHEBI:18420"/>
    </ligand>
</feature>
<keyword evidence="7 9" id="KW-0460">Magnesium</keyword>
<feature type="region of interest" description="Disordered" evidence="10">
    <location>
        <begin position="14"/>
        <end position="40"/>
    </location>
</feature>
<dbReference type="STRING" id="142842.SAMN02745118_02243"/>
<keyword evidence="6 9" id="KW-0378">Hydrolase</keyword>
<dbReference type="CDD" id="cd01898">
    <property type="entry name" value="Obg"/>
    <property type="match status" value="1"/>
</dbReference>
<reference evidence="15" key="1">
    <citation type="submission" date="2017-02" db="EMBL/GenBank/DDBJ databases">
        <authorList>
            <person name="Varghese N."/>
            <person name="Submissions S."/>
        </authorList>
    </citation>
    <scope>NUCLEOTIDE SEQUENCE [LARGE SCALE GENOMIC DNA]</scope>
    <source>
        <strain evidence="15">ATCC BAA-73</strain>
    </source>
</reference>
<dbReference type="SUPFAM" id="SSF82051">
    <property type="entry name" value="Obg GTP-binding protein N-terminal domain"/>
    <property type="match status" value="1"/>
</dbReference>
<dbReference type="Pfam" id="PF09269">
    <property type="entry name" value="DUF1967"/>
    <property type="match status" value="1"/>
</dbReference>
<feature type="binding site" evidence="9">
    <location>
        <position position="172"/>
    </location>
    <ligand>
        <name>Mg(2+)</name>
        <dbReference type="ChEBI" id="CHEBI:18420"/>
    </ligand>
</feature>
<gene>
    <name evidence="9" type="primary">obg</name>
    <name evidence="14" type="ORF">SAMN02745118_02243</name>
</gene>